<dbReference type="InterPro" id="IPR001509">
    <property type="entry name" value="Epimerase_deHydtase"/>
</dbReference>
<dbReference type="OrthoDB" id="9801785at2"/>
<evidence type="ECO:0000256" key="2">
    <source>
        <dbReference type="ARBA" id="ARBA00001911"/>
    </source>
</evidence>
<evidence type="ECO:0000256" key="5">
    <source>
        <dbReference type="ARBA" id="ARBA00013189"/>
    </source>
</evidence>
<feature type="domain" description="NAD-dependent epimerase/dehydratase" evidence="12">
    <location>
        <begin position="3"/>
        <end position="240"/>
    </location>
</feature>
<evidence type="ECO:0000256" key="9">
    <source>
        <dbReference type="ARBA" id="ARBA00023277"/>
    </source>
</evidence>
<dbReference type="EMBL" id="OBDO01000020">
    <property type="protein sequence ID" value="SNX99411.1"/>
    <property type="molecule type" value="Genomic_DNA"/>
</dbReference>
<comment type="catalytic activity">
    <reaction evidence="1">
        <text>UDP-alpha-D-glucose = UDP-alpha-D-galactose</text>
        <dbReference type="Rhea" id="RHEA:22168"/>
        <dbReference type="ChEBI" id="CHEBI:58885"/>
        <dbReference type="ChEBI" id="CHEBI:66914"/>
        <dbReference type="EC" id="5.1.3.2"/>
    </reaction>
</comment>
<evidence type="ECO:0000313" key="14">
    <source>
        <dbReference type="Proteomes" id="UP000219514"/>
    </source>
</evidence>
<dbReference type="GO" id="GO:0003978">
    <property type="term" value="F:UDP-glucose 4-epimerase activity"/>
    <property type="evidence" value="ECO:0007669"/>
    <property type="project" value="UniProtKB-EC"/>
</dbReference>
<evidence type="ECO:0000256" key="10">
    <source>
        <dbReference type="ARBA" id="ARBA00031367"/>
    </source>
</evidence>
<evidence type="ECO:0000256" key="8">
    <source>
        <dbReference type="ARBA" id="ARBA00023235"/>
    </source>
</evidence>
<name>A0A285EN49_9ACTN</name>
<dbReference type="Gene3D" id="3.90.25.10">
    <property type="entry name" value="UDP-galactose 4-epimerase, domain 1"/>
    <property type="match status" value="1"/>
</dbReference>
<accession>A0A285EN49</accession>
<evidence type="ECO:0000256" key="1">
    <source>
        <dbReference type="ARBA" id="ARBA00000083"/>
    </source>
</evidence>
<evidence type="ECO:0000313" key="13">
    <source>
        <dbReference type="EMBL" id="SNX99411.1"/>
    </source>
</evidence>
<gene>
    <name evidence="13" type="ORF">SAMN06893097_1209</name>
</gene>
<evidence type="ECO:0000259" key="12">
    <source>
        <dbReference type="Pfam" id="PF01370"/>
    </source>
</evidence>
<dbReference type="UniPathway" id="UPA00214"/>
<comment type="pathway">
    <text evidence="3">Carbohydrate metabolism; galactose metabolism.</text>
</comment>
<evidence type="ECO:0000256" key="7">
    <source>
        <dbReference type="ARBA" id="ARBA00023027"/>
    </source>
</evidence>
<dbReference type="SUPFAM" id="SSF51735">
    <property type="entry name" value="NAD(P)-binding Rossmann-fold domains"/>
    <property type="match status" value="1"/>
</dbReference>
<keyword evidence="8" id="KW-0413">Isomerase</keyword>
<reference evidence="13 14" key="1">
    <citation type="submission" date="2017-09" db="EMBL/GenBank/DDBJ databases">
        <authorList>
            <person name="Ehlers B."/>
            <person name="Leendertz F.H."/>
        </authorList>
    </citation>
    <scope>NUCLEOTIDE SEQUENCE [LARGE SCALE GENOMIC DNA]</scope>
    <source>
        <strain evidence="13 14">DSM 46844</strain>
    </source>
</reference>
<dbReference type="NCBIfam" id="TIGR01179">
    <property type="entry name" value="galE"/>
    <property type="match status" value="1"/>
</dbReference>
<dbReference type="InterPro" id="IPR005886">
    <property type="entry name" value="UDP_G4E"/>
</dbReference>
<dbReference type="PANTHER" id="PTHR43725">
    <property type="entry name" value="UDP-GLUCOSE 4-EPIMERASE"/>
    <property type="match status" value="1"/>
</dbReference>
<dbReference type="Pfam" id="PF01370">
    <property type="entry name" value="Epimerase"/>
    <property type="match status" value="1"/>
</dbReference>
<dbReference type="RefSeq" id="WP_097209308.1">
    <property type="nucleotide sequence ID" value="NZ_JACHXB010000012.1"/>
</dbReference>
<dbReference type="Proteomes" id="UP000219514">
    <property type="component" value="Unassembled WGS sequence"/>
</dbReference>
<evidence type="ECO:0000256" key="11">
    <source>
        <dbReference type="ARBA" id="ARBA00033067"/>
    </source>
</evidence>
<keyword evidence="7" id="KW-0520">NAD</keyword>
<organism evidence="13 14">
    <name type="scientific">Geodermatophilus sabuli</name>
    <dbReference type="NCBI Taxonomy" id="1564158"/>
    <lineage>
        <taxon>Bacteria</taxon>
        <taxon>Bacillati</taxon>
        <taxon>Actinomycetota</taxon>
        <taxon>Actinomycetes</taxon>
        <taxon>Geodermatophilales</taxon>
        <taxon>Geodermatophilaceae</taxon>
        <taxon>Geodermatophilus</taxon>
    </lineage>
</organism>
<evidence type="ECO:0000256" key="4">
    <source>
        <dbReference type="ARBA" id="ARBA00007637"/>
    </source>
</evidence>
<evidence type="ECO:0000256" key="3">
    <source>
        <dbReference type="ARBA" id="ARBA00004947"/>
    </source>
</evidence>
<evidence type="ECO:0000256" key="6">
    <source>
        <dbReference type="ARBA" id="ARBA00018569"/>
    </source>
</evidence>
<dbReference type="GO" id="GO:0033499">
    <property type="term" value="P:galactose catabolic process via UDP-galactose, Leloir pathway"/>
    <property type="evidence" value="ECO:0007669"/>
    <property type="project" value="TreeGrafter"/>
</dbReference>
<keyword evidence="9" id="KW-0119">Carbohydrate metabolism</keyword>
<dbReference type="InterPro" id="IPR036291">
    <property type="entry name" value="NAD(P)-bd_dom_sf"/>
</dbReference>
<dbReference type="Gene3D" id="3.40.50.720">
    <property type="entry name" value="NAD(P)-binding Rossmann-like Domain"/>
    <property type="match status" value="1"/>
</dbReference>
<comment type="cofactor">
    <cofactor evidence="2">
        <name>NAD(+)</name>
        <dbReference type="ChEBI" id="CHEBI:57540"/>
    </cofactor>
</comment>
<protein>
    <recommendedName>
        <fullName evidence="6">UDP-glucose 4-epimerase</fullName>
        <ecNumber evidence="5">5.1.3.2</ecNumber>
    </recommendedName>
    <alternativeName>
        <fullName evidence="11">Galactowaldenase</fullName>
    </alternativeName>
    <alternativeName>
        <fullName evidence="10">UDP-galactose 4-epimerase</fullName>
    </alternativeName>
</protein>
<sequence length="322" mass="34472">MTWLVTGGAGYIGAHIVSAMRETGEEVVVLDDLSSGDRQRIPGVPFVTGSVLDADLVARTVADHGVHGVVHVAAKKQVEESVRRPLYYYRENVEGLRTLLEAATGAGVGSLIFSSSAAVYGAPDVDVVHEDTDCRPVNPYGTTKLVGERMVEEVATATGLRYVNLRYFNVAGSVDPALTDRGVSNLVPMVFQQLEHKRPPRIFGDDYATPDGTCIRDFIHVGDVASAHVAAARALDEGGVDALTANIGRGEGVSVREMVATIREVTGTADSEWAEPTIEPRRTGDPARVVASADAIRAALGWRARYGVRDMVESAWAGWTSR</sequence>
<comment type="similarity">
    <text evidence="4">Belongs to the NAD(P)-dependent epimerase/dehydratase family.</text>
</comment>
<dbReference type="AlphaFoldDB" id="A0A285EN49"/>
<keyword evidence="14" id="KW-1185">Reference proteome</keyword>
<proteinExistence type="inferred from homology"/>
<dbReference type="PANTHER" id="PTHR43725:SF53">
    <property type="entry name" value="UDP-ARABINOSE 4-EPIMERASE 1"/>
    <property type="match status" value="1"/>
</dbReference>
<dbReference type="EC" id="5.1.3.2" evidence="5"/>